<gene>
    <name evidence="1" type="ORF">AYR53_07540</name>
</gene>
<dbReference type="Proteomes" id="UP000078582">
    <property type="component" value="Chromosome"/>
</dbReference>
<evidence type="ECO:0000313" key="1">
    <source>
        <dbReference type="EMBL" id="ANK62637.1"/>
    </source>
</evidence>
<dbReference type="InterPro" id="IPR035069">
    <property type="entry name" value="TTHA1013/TTHA0281-like"/>
</dbReference>
<dbReference type="KEGG" id="lbt:AYR52_02420"/>
<organism evidence="1 2">
    <name type="scientific">Loigolactobacillus backii</name>
    <dbReference type="NCBI Taxonomy" id="375175"/>
    <lineage>
        <taxon>Bacteria</taxon>
        <taxon>Bacillati</taxon>
        <taxon>Bacillota</taxon>
        <taxon>Bacilli</taxon>
        <taxon>Lactobacillales</taxon>
        <taxon>Lactobacillaceae</taxon>
        <taxon>Loigolactobacillus</taxon>
    </lineage>
</organism>
<protein>
    <submittedName>
        <fullName evidence="1">Uncharacterized protein</fullName>
    </submittedName>
</protein>
<dbReference type="SUPFAM" id="SSF143100">
    <property type="entry name" value="TTHA1013/TTHA0281-like"/>
    <property type="match status" value="1"/>
</dbReference>
<name>A0A192H336_9LACO</name>
<dbReference type="AlphaFoldDB" id="A0A192H336"/>
<dbReference type="EMBL" id="CP014873">
    <property type="protein sequence ID" value="ANK62637.1"/>
    <property type="molecule type" value="Genomic_DNA"/>
</dbReference>
<reference evidence="1 2" key="1">
    <citation type="submission" date="2016-03" db="EMBL/GenBank/DDBJ databases">
        <title>Pediococcus and Lactobacillus from brewery environment - whole genome sequencing and assembly.</title>
        <authorList>
            <person name="Behr J."/>
            <person name="Geissler A.J."/>
            <person name="Vogel R.F."/>
        </authorList>
    </citation>
    <scope>NUCLEOTIDE SEQUENCE [LARGE SCALE GENOMIC DNA]</scope>
    <source>
        <strain evidence="1 2">TMW 1.1989</strain>
    </source>
</reference>
<proteinExistence type="predicted"/>
<dbReference type="OrthoDB" id="2302143at2"/>
<accession>A0A192H336</accession>
<dbReference type="RefSeq" id="WP_068223421.1">
    <property type="nucleotide sequence ID" value="NZ_CP014881.1"/>
</dbReference>
<sequence length="128" mass="14789">MMTDSKDYRFTTRTTKRDEQYLIDFLNIPKLSAQGELYEEAEYYAYRVLADYLIPLKAHPEKIAALTAQEPINQVVNEQSFLSVITVPLNLDPHKMQSQFIIPRDSAENAHAEINKITRLINEDSSLK</sequence>
<keyword evidence="2" id="KW-1185">Reference proteome</keyword>
<evidence type="ECO:0000313" key="2">
    <source>
        <dbReference type="Proteomes" id="UP000078582"/>
    </source>
</evidence>